<evidence type="ECO:0000259" key="1">
    <source>
        <dbReference type="Pfam" id="PF04607"/>
    </source>
</evidence>
<dbReference type="RefSeq" id="WP_146488926.1">
    <property type="nucleotide sequence ID" value="NZ_VIGX01000020.1"/>
</dbReference>
<gene>
    <name evidence="2" type="ORF">FK530_21025</name>
</gene>
<dbReference type="Gene3D" id="3.30.460.10">
    <property type="entry name" value="Beta Polymerase, domain 2"/>
    <property type="match status" value="1"/>
</dbReference>
<dbReference type="AlphaFoldDB" id="A0A5C5RVU1"/>
<dbReference type="Proteomes" id="UP000319375">
    <property type="component" value="Unassembled WGS sequence"/>
</dbReference>
<proteinExistence type="predicted"/>
<reference evidence="2 3" key="1">
    <citation type="submission" date="2019-06" db="EMBL/GenBank/DDBJ databases">
        <title>Tsukamurella conjunctivitidis sp. nov., Tsukamurella assacharolytica sp. nov. and Tsukamurella sputae sp. nov. isolated from patients with conjunctivitis, bacteraemia (lymphoma) and respiratory infection (sputum) in Hong Kong.</title>
        <authorList>
            <person name="Teng J.L.L."/>
            <person name="Lee H.H."/>
            <person name="Fong J.Y.H."/>
            <person name="Fok K.M.N."/>
            <person name="Lau S.K.P."/>
            <person name="Woo P.C.Y."/>
        </authorList>
    </citation>
    <scope>NUCLEOTIDE SEQUENCE [LARGE SCALE GENOMIC DNA]</scope>
    <source>
        <strain evidence="2 3">HKU72</strain>
    </source>
</reference>
<protein>
    <recommendedName>
        <fullName evidence="1">RelA/SpoT domain-containing protein</fullName>
    </recommendedName>
</protein>
<dbReference type="InterPro" id="IPR043519">
    <property type="entry name" value="NT_sf"/>
</dbReference>
<evidence type="ECO:0000313" key="3">
    <source>
        <dbReference type="Proteomes" id="UP000319375"/>
    </source>
</evidence>
<accession>A0A5C5RVU1</accession>
<feature type="domain" description="RelA/SpoT" evidence="1">
    <location>
        <begin position="43"/>
        <end position="158"/>
    </location>
</feature>
<sequence>MLITGSVLSAYNSALEVALEVQRLAGSRLRTVCADNHWLFDDRIKTAESALSKVESGRGGFGDLNDLYAAMIVVPTRNQIEPAMLELEPVVTYQTKVRSNGKHDSFAYDDVHLIATLEGKVSPAVVSSNVRERRFEVQVRTGLQYAWWSATHDQIYKSVSSGRIGWHTLRTSSQARAALEMLDGILTDLEAASQLHQSQSIDPPDNENDTKYENWLSLWRPDRRPHNVLRFVETARSLVESCNVEFDTIDKLLKTSGFSTILADTLVTPLQAIAIALLRIVPFSEFEDSLRRNHAKIMVTAEAVAHQPDLGTLRGDVVVRL</sequence>
<dbReference type="Pfam" id="PF04607">
    <property type="entry name" value="RelA_SpoT"/>
    <property type="match status" value="1"/>
</dbReference>
<dbReference type="SUPFAM" id="SSF81301">
    <property type="entry name" value="Nucleotidyltransferase"/>
    <property type="match status" value="1"/>
</dbReference>
<dbReference type="GO" id="GO:0015969">
    <property type="term" value="P:guanosine tetraphosphate metabolic process"/>
    <property type="evidence" value="ECO:0007669"/>
    <property type="project" value="InterPro"/>
</dbReference>
<organism evidence="2 3">
    <name type="scientific">Tsukamurella conjunctivitidis</name>
    <dbReference type="NCBI Taxonomy" id="2592068"/>
    <lineage>
        <taxon>Bacteria</taxon>
        <taxon>Bacillati</taxon>
        <taxon>Actinomycetota</taxon>
        <taxon>Actinomycetes</taxon>
        <taxon>Mycobacteriales</taxon>
        <taxon>Tsukamurellaceae</taxon>
        <taxon>Tsukamurella</taxon>
    </lineage>
</organism>
<dbReference type="EMBL" id="VIGX01000020">
    <property type="protein sequence ID" value="TWS26894.1"/>
    <property type="molecule type" value="Genomic_DNA"/>
</dbReference>
<keyword evidence="3" id="KW-1185">Reference proteome</keyword>
<dbReference type="InterPro" id="IPR007685">
    <property type="entry name" value="RelA_SpoT"/>
</dbReference>
<dbReference type="OrthoDB" id="9801824at2"/>
<evidence type="ECO:0000313" key="2">
    <source>
        <dbReference type="EMBL" id="TWS26894.1"/>
    </source>
</evidence>
<name>A0A5C5RVU1_9ACTN</name>
<comment type="caution">
    <text evidence="2">The sequence shown here is derived from an EMBL/GenBank/DDBJ whole genome shotgun (WGS) entry which is preliminary data.</text>
</comment>